<evidence type="ECO:0000256" key="6">
    <source>
        <dbReference type="ARBA" id="ARBA00022527"/>
    </source>
</evidence>
<feature type="binding site" evidence="18">
    <location>
        <position position="1423"/>
    </location>
    <ligand>
        <name>ATP</name>
        <dbReference type="ChEBI" id="CHEBI:30616"/>
    </ligand>
</feature>
<dbReference type="InterPro" id="IPR000719">
    <property type="entry name" value="Prot_kinase_dom"/>
</dbReference>
<dbReference type="InterPro" id="IPR008271">
    <property type="entry name" value="Ser/Thr_kinase_AS"/>
</dbReference>
<keyword evidence="8 19" id="KW-0812">Transmembrane</keyword>
<reference evidence="21 22" key="1">
    <citation type="journal article" date="2021" name="Plant Biotechnol. J.">
        <title>Multi-omics assisted identification of the key and species-specific regulatory components of drought-tolerant mechanisms in Gossypium stocksii.</title>
        <authorList>
            <person name="Yu D."/>
            <person name="Ke L."/>
            <person name="Zhang D."/>
            <person name="Wu Y."/>
            <person name="Sun Y."/>
            <person name="Mei J."/>
            <person name="Sun J."/>
            <person name="Sun Y."/>
        </authorList>
    </citation>
    <scope>NUCLEOTIDE SEQUENCE [LARGE SCALE GENOMIC DNA]</scope>
    <source>
        <strain evidence="22">cv. E1</strain>
        <tissue evidence="21">Leaf</tissue>
    </source>
</reference>
<dbReference type="GO" id="GO:0030246">
    <property type="term" value="F:carbohydrate binding"/>
    <property type="evidence" value="ECO:0007669"/>
    <property type="project" value="UniProtKB-KW"/>
</dbReference>
<dbReference type="Pfam" id="PF00069">
    <property type="entry name" value="Pkinase"/>
    <property type="match status" value="4"/>
</dbReference>
<evidence type="ECO:0000256" key="8">
    <source>
        <dbReference type="ARBA" id="ARBA00022692"/>
    </source>
</evidence>
<evidence type="ECO:0000313" key="22">
    <source>
        <dbReference type="Proteomes" id="UP000828251"/>
    </source>
</evidence>
<dbReference type="Pfam" id="PF00139">
    <property type="entry name" value="Lectin_legB"/>
    <property type="match status" value="4"/>
</dbReference>
<dbReference type="EMBL" id="JAIQCV010000002">
    <property type="protein sequence ID" value="KAH1122981.1"/>
    <property type="molecule type" value="Genomic_DNA"/>
</dbReference>
<dbReference type="InterPro" id="IPR017441">
    <property type="entry name" value="Protein_kinase_ATP_BS"/>
</dbReference>
<evidence type="ECO:0000256" key="18">
    <source>
        <dbReference type="PROSITE-ProRule" id="PRU10141"/>
    </source>
</evidence>
<feature type="transmembrane region" description="Helical" evidence="19">
    <location>
        <begin position="1974"/>
        <end position="1995"/>
    </location>
</feature>
<dbReference type="InterPro" id="IPR019825">
    <property type="entry name" value="Lectin_legB_Mn/Ca_BS"/>
</dbReference>
<evidence type="ECO:0000256" key="9">
    <source>
        <dbReference type="ARBA" id="ARBA00022729"/>
    </source>
</evidence>
<dbReference type="Gene3D" id="3.30.200.20">
    <property type="entry name" value="Phosphorylase Kinase, domain 1"/>
    <property type="match status" value="4"/>
</dbReference>
<evidence type="ECO:0000256" key="13">
    <source>
        <dbReference type="ARBA" id="ARBA00022840"/>
    </source>
</evidence>
<keyword evidence="22" id="KW-1185">Reference proteome</keyword>
<feature type="transmembrane region" description="Helical" evidence="19">
    <location>
        <begin position="259"/>
        <end position="283"/>
    </location>
</feature>
<dbReference type="SUPFAM" id="SSF56112">
    <property type="entry name" value="Protein kinase-like (PK-like)"/>
    <property type="match status" value="4"/>
</dbReference>
<dbReference type="EC" id="2.7.11.1" evidence="4"/>
<evidence type="ECO:0000256" key="2">
    <source>
        <dbReference type="ARBA" id="ARBA00008536"/>
    </source>
</evidence>
<dbReference type="PANTHER" id="PTHR27007">
    <property type="match status" value="1"/>
</dbReference>
<feature type="binding site" evidence="18">
    <location>
        <position position="832"/>
    </location>
    <ligand>
        <name>ATP</name>
        <dbReference type="ChEBI" id="CHEBI:30616"/>
    </ligand>
</feature>
<evidence type="ECO:0000256" key="3">
    <source>
        <dbReference type="ARBA" id="ARBA00010217"/>
    </source>
</evidence>
<dbReference type="FunFam" id="1.10.510.10:FF:000626">
    <property type="entry name" value="probable L-type lectin-domain containing receptor kinase S.5"/>
    <property type="match status" value="4"/>
</dbReference>
<dbReference type="PROSITE" id="PS00107">
    <property type="entry name" value="PROTEIN_KINASE_ATP"/>
    <property type="match status" value="4"/>
</dbReference>
<keyword evidence="6" id="KW-0723">Serine/threonine-protein kinase</keyword>
<dbReference type="GO" id="GO:0004674">
    <property type="term" value="F:protein serine/threonine kinase activity"/>
    <property type="evidence" value="ECO:0007669"/>
    <property type="project" value="UniProtKB-KW"/>
</dbReference>
<dbReference type="PROSITE" id="PS00108">
    <property type="entry name" value="PROTEIN_KINASE_ST"/>
    <property type="match status" value="4"/>
</dbReference>
<feature type="transmembrane region" description="Helical" evidence="19">
    <location>
        <begin position="738"/>
        <end position="762"/>
    </location>
</feature>
<dbReference type="OrthoDB" id="1913956at2759"/>
<evidence type="ECO:0000256" key="19">
    <source>
        <dbReference type="SAM" id="Phobius"/>
    </source>
</evidence>
<keyword evidence="15 19" id="KW-0472">Membrane</keyword>
<keyword evidence="10" id="KW-0430">Lectin</keyword>
<evidence type="ECO:0000256" key="5">
    <source>
        <dbReference type="ARBA" id="ARBA00022475"/>
    </source>
</evidence>
<feature type="transmembrane region" description="Helical" evidence="19">
    <location>
        <begin position="1329"/>
        <end position="1353"/>
    </location>
</feature>
<dbReference type="GO" id="GO:0005886">
    <property type="term" value="C:plasma membrane"/>
    <property type="evidence" value="ECO:0007669"/>
    <property type="project" value="UniProtKB-SubCell"/>
</dbReference>
<proteinExistence type="inferred from homology"/>
<dbReference type="FunFam" id="2.60.120.200:FF:000198">
    <property type="entry name" value="Probable L-type lectin-domain containing receptor kinase S.5"/>
    <property type="match status" value="3"/>
</dbReference>
<dbReference type="Proteomes" id="UP000828251">
    <property type="component" value="Unassembled WGS sequence"/>
</dbReference>
<feature type="binding site" evidence="18">
    <location>
        <position position="353"/>
    </location>
    <ligand>
        <name>ATP</name>
        <dbReference type="ChEBI" id="CHEBI:30616"/>
    </ligand>
</feature>
<protein>
    <recommendedName>
        <fullName evidence="4">non-specific serine/threonine protein kinase</fullName>
        <ecNumber evidence="4">2.7.11.1</ecNumber>
    </recommendedName>
</protein>
<feature type="binding site" evidence="18">
    <location>
        <position position="2063"/>
    </location>
    <ligand>
        <name>ATP</name>
        <dbReference type="ChEBI" id="CHEBI:30616"/>
    </ligand>
</feature>
<keyword evidence="17" id="KW-0325">Glycoprotein</keyword>
<dbReference type="InterPro" id="IPR011009">
    <property type="entry name" value="Kinase-like_dom_sf"/>
</dbReference>
<dbReference type="CDD" id="cd06899">
    <property type="entry name" value="lectin_legume_LecRK_Arcelin_ConA"/>
    <property type="match status" value="3"/>
</dbReference>
<dbReference type="InterPro" id="IPR050528">
    <property type="entry name" value="L-type_Lectin-RKs"/>
</dbReference>
<accession>A0A9D3WF57</accession>
<dbReference type="PROSITE" id="PS50011">
    <property type="entry name" value="PROTEIN_KINASE_DOM"/>
    <property type="match status" value="4"/>
</dbReference>
<name>A0A9D3WF57_9ROSI</name>
<evidence type="ECO:0000256" key="12">
    <source>
        <dbReference type="ARBA" id="ARBA00022777"/>
    </source>
</evidence>
<dbReference type="SUPFAM" id="SSF49899">
    <property type="entry name" value="Concanavalin A-like lectins/glucanases"/>
    <property type="match status" value="4"/>
</dbReference>
<keyword evidence="13 18" id="KW-0067">ATP-binding</keyword>
<comment type="subcellular location">
    <subcellularLocation>
        <location evidence="1">Cell membrane</location>
        <topology evidence="1">Single-pass type I membrane protein</topology>
    </subcellularLocation>
</comment>
<evidence type="ECO:0000256" key="17">
    <source>
        <dbReference type="ARBA" id="ARBA00023180"/>
    </source>
</evidence>
<evidence type="ECO:0000256" key="15">
    <source>
        <dbReference type="ARBA" id="ARBA00023136"/>
    </source>
</evidence>
<feature type="domain" description="Protein kinase" evidence="20">
    <location>
        <begin position="2036"/>
        <end position="2331"/>
    </location>
</feature>
<dbReference type="InterPro" id="IPR013320">
    <property type="entry name" value="ConA-like_dom_sf"/>
</dbReference>
<keyword evidence="11 18" id="KW-0547">Nucleotide-binding</keyword>
<dbReference type="Gene3D" id="2.60.120.200">
    <property type="match status" value="4"/>
</dbReference>
<evidence type="ECO:0000256" key="7">
    <source>
        <dbReference type="ARBA" id="ARBA00022679"/>
    </source>
</evidence>
<feature type="domain" description="Protein kinase" evidence="20">
    <location>
        <begin position="326"/>
        <end position="618"/>
    </location>
</feature>
<keyword evidence="5" id="KW-1003">Cell membrane</keyword>
<keyword evidence="7" id="KW-0808">Transferase</keyword>
<dbReference type="InterPro" id="IPR001220">
    <property type="entry name" value="Legume_lectin_dom"/>
</dbReference>
<organism evidence="21 22">
    <name type="scientific">Gossypium stocksii</name>
    <dbReference type="NCBI Taxonomy" id="47602"/>
    <lineage>
        <taxon>Eukaryota</taxon>
        <taxon>Viridiplantae</taxon>
        <taxon>Streptophyta</taxon>
        <taxon>Embryophyta</taxon>
        <taxon>Tracheophyta</taxon>
        <taxon>Spermatophyta</taxon>
        <taxon>Magnoliopsida</taxon>
        <taxon>eudicotyledons</taxon>
        <taxon>Gunneridae</taxon>
        <taxon>Pentapetalae</taxon>
        <taxon>rosids</taxon>
        <taxon>malvids</taxon>
        <taxon>Malvales</taxon>
        <taxon>Malvaceae</taxon>
        <taxon>Malvoideae</taxon>
        <taxon>Gossypium</taxon>
    </lineage>
</organism>
<keyword evidence="16" id="KW-0675">Receptor</keyword>
<evidence type="ECO:0000313" key="21">
    <source>
        <dbReference type="EMBL" id="KAH1122981.1"/>
    </source>
</evidence>
<dbReference type="Gene3D" id="1.10.510.10">
    <property type="entry name" value="Transferase(Phosphotransferase) domain 1"/>
    <property type="match status" value="4"/>
</dbReference>
<gene>
    <name evidence="21" type="ORF">J1N35_006141</name>
</gene>
<keyword evidence="9" id="KW-0732">Signal</keyword>
<evidence type="ECO:0000256" key="16">
    <source>
        <dbReference type="ARBA" id="ARBA00023170"/>
    </source>
</evidence>
<comment type="similarity">
    <text evidence="2">In the N-terminal section; belongs to the leguminous lectin family.</text>
</comment>
<comment type="caution">
    <text evidence="21">The sequence shown here is derived from an EMBL/GenBank/DDBJ whole genome shotgun (WGS) entry which is preliminary data.</text>
</comment>
<evidence type="ECO:0000259" key="20">
    <source>
        <dbReference type="PROSITE" id="PS50011"/>
    </source>
</evidence>
<dbReference type="CDD" id="cd14066">
    <property type="entry name" value="STKc_IRAK"/>
    <property type="match status" value="4"/>
</dbReference>
<sequence length="2363" mass="265778">MRSSPLPPFFLILLVFLIHCSIQVSCLRFNFPTFERDDEKQLILSEDTTDIEQNAIQVTPDFSNGMHIENKSGRAVYKKPFRLWKDSHTIASFNTAFVLNIEKKTSPGGEGLAFIIAGNSTLPPNSEGKWLGIVNSDPNGSPVVAVEFDTRKSDDQDLDDNHIGLDINSINSNASVSLTRFGFNISGGRDLWVLLQYDGQNLTVRVNETLVLSQRLDLSGYLPKKVFVGFSASTSNETQLNCVKSWEFSGTVIGGEGNLLWVAWIMISVVILVLFIGVPFYLYRRTGPIAEDIEGSERNIEDEIRRSDFAPKKFRFSELKQATGNFSSNNKLGKGGFGTVYKGSWGNKDVAVKRVSKKSNQGKQEFIAEVTTIGNLNHKNLVKLIGWCYERRELLLVYEYMTNGSLDKFIFYDEKTSMVESSLNWEQRQNIIRGVAQALEYLHNGCQKRVLHRDIKASNIMLDSQFIAKLGDFGLARTIHEKEKAYHSTIEIAGTPGYMAPETFLISRATVETDVYSFGVLVLEVVCGRKPGNKSEQNNYNNNIVNWLWEYYENGQITAAVDSRMDGNFVENEAERVLILGLACCHPNPHCRPCMRTVLQVLLREIDPPEVPQERPSFVWPAMPPSFTQMDHSLKGSQLNPFTELAGSINSNASVSLTRYGFNISGGYDLWVLLQYDGQNLTVRVNETLVLSQRLDLCSYLPKKVFVGFSASTSNETQLNCVKSWEFSGTDIGGEGNLLWVAWIMIPVVFLVLFIGVPFYLYRRTGPIEEDFEGTQRNIEDEIRRSDFAPKKFRFSELKQATGNFSPNNKLGKGGFGTVYKGSWRNKDVAVKRVSKKSNQGKQEFIAEVTTIGNLNHKNLVKLIGWCYERRELLLVYEYMPNGSLDKFIFYDEKTSMVESRLNWEQRQNIIRGVAQALEYLHNGCQKRILHRDIKASNIMLDSQFIAKLGDFGLARTIHEKEKAYHSTVEIAGTPGYMAPETFLISRATVETDVYSFGVLVLEVVCGRKPGNKIEQNNYSNSIVNWLWEYYENGKITAAVDSRMDGNFVENEAERVLILGLACCHPNPHCRPCMRTVLQVLLGEIDPPEVPQERPSFVFNFPTFEKDDEKQLILSEDTTDIKQNAIQVTPDFSNGIYIVNKSGRAVYKKPFTLWKDSHTIASFNTTFVLNIQKKTSPGGEGLAFIIAGNSTLPPNSEGKWLGIVNSDPNGSPVVAVEFDTRKSDDQDLDDNHIGLDINSINSNASVSLTHFGFNISGGRDLWVLLQYDGQNLTVRVNKALVLSQRLDLSSYLPKKVFVGFSASTSNETQLNCVKSWEFSGTDIGGEGNLLWVAWIMIPVVFLVLFIGVPFYLYRRTGPIEEDLEGAQRNIEDEIRRSDFAPKKFQFSELKQATGNFSPKNKLGKGGFGTVYKGSWGNKDVAVKRVSKKSNQGKQEFIAEVTTIGNLNHKNLVKLIGWCYERRELLLVYEYMPNGSLDKYIFCDEKASMVESRLNWEQRQNIIRGAAQALEYLHNGCQERVLHRDIKASNILLDSEFIAKLGDFGLARTIHEKEKAYHSTIEIAGTPGYMAPETFLISRATVETDVYSFGVLILEVVCGRKPGNKSEQKNYNNSIVNWLWEHYKNGKITAAVDSRMDGNFVENEAEHVLILGLACCHPNPHYRPCMRSVLQVLLGEIDPPEVPQERPSFVWPAMPPSFTQMDYSLKGSQLNPITDLAGRVHVFRALENCKTLRIIVLEDFQEENRKDLLLSKNSTIFRDAIQITPDLNGDIKNTPGRAFYGKKFKLWSKKKGKIASFNTTFVINISNKDSPEVGEGLAFVLSADSNVPQESFGQWLGIVNATTNGTSRARIVGVEFDTRKSYEEEPDGNHVGLDINSCYSIEQQSLSGYGVNLSMGVDVQAVVQYDGKNMTVFVSNGSETQSSNPVLSVPVDLSSFLPETIHVGFSASTGNFTELNCVRAWEFHGDDVGDDSNLLWVWIVIPILVLGLILGLGIYWRRRSKKDDLERGYANIEAHIKSSTAPRRFKLRELKRATGNFNHKNKLGKGGFGTVYKGVWKEKEIAVKRVSKKSHQGNQEFIAEVTTIGNLNHKNLVKLIGWCYENRELLLVYEYMPNGSLDKFIFYDEKTGKGESNQPNLSWETRLIIIQGVAEALDYLHNGCEKRVLHRDVKCSNIMLDSEFNAKLGDFGLARTIQQREKTHHSTIEIAGTPGYMAPETFLISRATVETDVYSYGVLLLEVVCGRKLGNQSELSNYNNSIVNWLWEYYSKGKITDAADSNLDRDFAEKEVESALILGLACCHPNPHFRPSMKTVSAVLAGEMDPPQVPLERPSFVWPAVPTVFTQSDYSLTGSQSQFSTFSEVDGR</sequence>
<dbReference type="SMART" id="SM00220">
    <property type="entry name" value="S_TKc"/>
    <property type="match status" value="4"/>
</dbReference>
<comment type="similarity">
    <text evidence="3">In the C-terminal section; belongs to the protein kinase superfamily. Ser/Thr protein kinase family.</text>
</comment>
<feature type="domain" description="Protein kinase" evidence="20">
    <location>
        <begin position="1396"/>
        <end position="1688"/>
    </location>
</feature>
<evidence type="ECO:0000256" key="11">
    <source>
        <dbReference type="ARBA" id="ARBA00022741"/>
    </source>
</evidence>
<feature type="domain" description="Protein kinase" evidence="20">
    <location>
        <begin position="805"/>
        <end position="1097"/>
    </location>
</feature>
<feature type="transmembrane region" description="Helical" evidence="19">
    <location>
        <begin position="6"/>
        <end position="27"/>
    </location>
</feature>
<keyword evidence="12" id="KW-0418">Kinase</keyword>
<evidence type="ECO:0000256" key="4">
    <source>
        <dbReference type="ARBA" id="ARBA00012513"/>
    </source>
</evidence>
<dbReference type="PROSITE" id="PS00307">
    <property type="entry name" value="LECTIN_LEGUME_BETA"/>
    <property type="match status" value="2"/>
</dbReference>
<evidence type="ECO:0000256" key="10">
    <source>
        <dbReference type="ARBA" id="ARBA00022734"/>
    </source>
</evidence>
<dbReference type="GO" id="GO:0005524">
    <property type="term" value="F:ATP binding"/>
    <property type="evidence" value="ECO:0007669"/>
    <property type="project" value="UniProtKB-UniRule"/>
</dbReference>
<dbReference type="FunFam" id="3.30.200.20:FF:000476">
    <property type="entry name" value="Probable L-type lectin-domain containing receptor kinase S.5"/>
    <property type="match status" value="4"/>
</dbReference>
<evidence type="ECO:0000256" key="1">
    <source>
        <dbReference type="ARBA" id="ARBA00004251"/>
    </source>
</evidence>
<evidence type="ECO:0000256" key="14">
    <source>
        <dbReference type="ARBA" id="ARBA00022989"/>
    </source>
</evidence>
<keyword evidence="14 19" id="KW-1133">Transmembrane helix</keyword>